<evidence type="ECO:0000313" key="1">
    <source>
        <dbReference type="EMBL" id="MBP1990840.1"/>
    </source>
</evidence>
<dbReference type="Proteomes" id="UP001519287">
    <property type="component" value="Unassembled WGS sequence"/>
</dbReference>
<accession>A0ABS4ITE0</accession>
<keyword evidence="2" id="KW-1185">Reference proteome</keyword>
<gene>
    <name evidence="1" type="ORF">J2Z66_002446</name>
</gene>
<name>A0ABS4ITE0_9BACL</name>
<reference evidence="1 2" key="1">
    <citation type="submission" date="2021-03" db="EMBL/GenBank/DDBJ databases">
        <title>Genomic Encyclopedia of Type Strains, Phase IV (KMG-IV): sequencing the most valuable type-strain genomes for metagenomic binning, comparative biology and taxonomic classification.</title>
        <authorList>
            <person name="Goeker M."/>
        </authorList>
    </citation>
    <scope>NUCLEOTIDE SEQUENCE [LARGE SCALE GENOMIC DNA]</scope>
    <source>
        <strain evidence="1 2">DSM 26048</strain>
    </source>
</reference>
<organism evidence="1 2">
    <name type="scientific">Paenibacillus eucommiae</name>
    <dbReference type="NCBI Taxonomy" id="1355755"/>
    <lineage>
        <taxon>Bacteria</taxon>
        <taxon>Bacillati</taxon>
        <taxon>Bacillota</taxon>
        <taxon>Bacilli</taxon>
        <taxon>Bacillales</taxon>
        <taxon>Paenibacillaceae</taxon>
        <taxon>Paenibacillus</taxon>
    </lineage>
</organism>
<dbReference type="EMBL" id="JAGGLB010000006">
    <property type="protein sequence ID" value="MBP1990840.1"/>
    <property type="molecule type" value="Genomic_DNA"/>
</dbReference>
<sequence>MIEPLVMLSNDKAGGYMVDGDIDKKSGWLWS</sequence>
<comment type="caution">
    <text evidence="1">The sequence shown here is derived from an EMBL/GenBank/DDBJ whole genome shotgun (WGS) entry which is preliminary data.</text>
</comment>
<evidence type="ECO:0000313" key="2">
    <source>
        <dbReference type="Proteomes" id="UP001519287"/>
    </source>
</evidence>
<proteinExistence type="predicted"/>
<protein>
    <submittedName>
        <fullName evidence="1">Uncharacterized protein</fullName>
    </submittedName>
</protein>